<dbReference type="InParanoid" id="A0A7M7G9B2"/>
<dbReference type="EC" id="2.4.1.-" evidence="15"/>
<dbReference type="FunFam" id="3.90.550.50:FF:000018">
    <property type="entry name" value="Hexosyltransferase"/>
    <property type="match status" value="1"/>
</dbReference>
<evidence type="ECO:0000256" key="1">
    <source>
        <dbReference type="ARBA" id="ARBA00001936"/>
    </source>
</evidence>
<evidence type="ECO:0000256" key="3">
    <source>
        <dbReference type="ARBA" id="ARBA00004840"/>
    </source>
</evidence>
<comment type="similarity">
    <text evidence="5 15">Belongs to the glycosyltransferase 31 family.</text>
</comment>
<keyword evidence="9" id="KW-0735">Signal-anchor</keyword>
<keyword evidence="13" id="KW-0325">Glycoprotein</keyword>
<sequence>MRMSRTFRWFLTRFLLCIPIFSLCGFVLLLSSCNVTEDSPRKPCPRENSNQNQLRTLDDSGGDKPFSAFLVILVMSGPKLLAGRQVLRDTWLTLRTNDMIVKFVIGTANLPTEHLEALEREQKEYNDLLFLPDLEDSFLALTQKLIDMFVWLDHNVSYKFVLKVDDDSFVRLDALAKELPQKSQEKLFWGFFDGRARVHKTGKYAEADWVLCDRYLPYAKGGGYILSADLVHFVSLNAKYLKKYNGEDVSLGSWLAAVEVNRQHDTRFDTEYLSRGCSNTYLITHKQTPEDMRQKWKHYKETGRLCSQEHQTRPSYIYDWQKPPTECCIRKNGIP</sequence>
<dbReference type="PROSITE" id="PS51257">
    <property type="entry name" value="PROKAR_LIPOPROTEIN"/>
    <property type="match status" value="1"/>
</dbReference>
<comment type="subcellular location">
    <subcellularLocation>
        <location evidence="2 15">Golgi apparatus membrane</location>
        <topology evidence="2 15">Single-pass type II membrane protein</topology>
    </subcellularLocation>
</comment>
<dbReference type="GO" id="GO:0006493">
    <property type="term" value="P:protein O-linked glycosylation"/>
    <property type="evidence" value="ECO:0000318"/>
    <property type="project" value="GO_Central"/>
</dbReference>
<evidence type="ECO:0000256" key="14">
    <source>
        <dbReference type="ARBA" id="ARBA00023211"/>
    </source>
</evidence>
<keyword evidence="10" id="KW-1133">Transmembrane helix</keyword>
<proteinExistence type="inferred from homology"/>
<evidence type="ECO:0000256" key="5">
    <source>
        <dbReference type="ARBA" id="ARBA00008661"/>
    </source>
</evidence>
<organism evidence="17 18">
    <name type="scientific">Strongylocentrotus purpuratus</name>
    <name type="common">Purple sea urchin</name>
    <dbReference type="NCBI Taxonomy" id="7668"/>
    <lineage>
        <taxon>Eukaryota</taxon>
        <taxon>Metazoa</taxon>
        <taxon>Echinodermata</taxon>
        <taxon>Eleutherozoa</taxon>
        <taxon>Echinozoa</taxon>
        <taxon>Echinoidea</taxon>
        <taxon>Euechinoidea</taxon>
        <taxon>Echinacea</taxon>
        <taxon>Camarodonta</taxon>
        <taxon>Echinidea</taxon>
        <taxon>Strongylocentrotidae</taxon>
        <taxon>Strongylocentrotus</taxon>
    </lineage>
</organism>
<keyword evidence="7" id="KW-0808">Transferase</keyword>
<keyword evidence="8" id="KW-0812">Transmembrane</keyword>
<reference evidence="18" key="1">
    <citation type="submission" date="2015-02" db="EMBL/GenBank/DDBJ databases">
        <title>Genome sequencing for Strongylocentrotus purpuratus.</title>
        <authorList>
            <person name="Murali S."/>
            <person name="Liu Y."/>
            <person name="Vee V."/>
            <person name="English A."/>
            <person name="Wang M."/>
            <person name="Skinner E."/>
            <person name="Han Y."/>
            <person name="Muzny D.M."/>
            <person name="Worley K.C."/>
            <person name="Gibbs R.A."/>
        </authorList>
    </citation>
    <scope>NUCLEOTIDE SEQUENCE</scope>
</reference>
<evidence type="ECO:0000256" key="8">
    <source>
        <dbReference type="ARBA" id="ARBA00022692"/>
    </source>
</evidence>
<evidence type="ECO:0000256" key="13">
    <source>
        <dbReference type="ARBA" id="ARBA00023180"/>
    </source>
</evidence>
<dbReference type="Gene3D" id="3.90.550.50">
    <property type="match status" value="1"/>
</dbReference>
<evidence type="ECO:0000313" key="18">
    <source>
        <dbReference type="Proteomes" id="UP000007110"/>
    </source>
</evidence>
<dbReference type="FunCoup" id="A0A7M7G9B2">
    <property type="interactions" value="519"/>
</dbReference>
<keyword evidence="12" id="KW-0472">Membrane</keyword>
<dbReference type="GO" id="GO:0006024">
    <property type="term" value="P:glycosaminoglycan biosynthetic process"/>
    <property type="evidence" value="ECO:0000318"/>
    <property type="project" value="GO_Central"/>
</dbReference>
<keyword evidence="6 15" id="KW-0328">Glycosyltransferase</keyword>
<comment type="cofactor">
    <cofactor evidence="1">
        <name>Mn(2+)</name>
        <dbReference type="ChEBI" id="CHEBI:29035"/>
    </cofactor>
</comment>
<dbReference type="OMA" id="KCCVRNL"/>
<dbReference type="Pfam" id="PF01762">
    <property type="entry name" value="Galactosyl_T"/>
    <property type="match status" value="1"/>
</dbReference>
<name>A0A7M7G9B2_STRPU</name>
<evidence type="ECO:0000256" key="10">
    <source>
        <dbReference type="ARBA" id="ARBA00022989"/>
    </source>
</evidence>
<keyword evidence="14" id="KW-0464">Manganese</keyword>
<dbReference type="Proteomes" id="UP000007110">
    <property type="component" value="Unassembled WGS sequence"/>
</dbReference>
<dbReference type="PANTHER" id="PTHR11214:SF3">
    <property type="entry name" value="BETA-1,3-GALACTOSYLTRANSFERASE 6"/>
    <property type="match status" value="1"/>
</dbReference>
<comment type="pathway">
    <text evidence="3">Glycan metabolism; chondroitin sulfate biosynthesis.</text>
</comment>
<dbReference type="RefSeq" id="XP_001177494.1">
    <property type="nucleotide sequence ID" value="XM_001177494.4"/>
</dbReference>
<evidence type="ECO:0000256" key="9">
    <source>
        <dbReference type="ARBA" id="ARBA00022968"/>
    </source>
</evidence>
<comment type="pathway">
    <text evidence="4">Glycan metabolism; heparan sulfate biosynthesis.</text>
</comment>
<dbReference type="GO" id="GO:0000139">
    <property type="term" value="C:Golgi membrane"/>
    <property type="evidence" value="ECO:0000318"/>
    <property type="project" value="GO_Central"/>
</dbReference>
<evidence type="ECO:0000256" key="2">
    <source>
        <dbReference type="ARBA" id="ARBA00004323"/>
    </source>
</evidence>
<feature type="region of interest" description="Disordered" evidence="16">
    <location>
        <begin position="37"/>
        <end position="60"/>
    </location>
</feature>
<evidence type="ECO:0000256" key="6">
    <source>
        <dbReference type="ARBA" id="ARBA00022676"/>
    </source>
</evidence>
<keyword evidence="11 15" id="KW-0333">Golgi apparatus</keyword>
<evidence type="ECO:0000256" key="7">
    <source>
        <dbReference type="ARBA" id="ARBA00022679"/>
    </source>
</evidence>
<evidence type="ECO:0000313" key="17">
    <source>
        <dbReference type="EnsemblMetazoa" id="XP_001177494"/>
    </source>
</evidence>
<dbReference type="KEGG" id="spu:753784"/>
<dbReference type="InterPro" id="IPR002659">
    <property type="entry name" value="Glyco_trans_31"/>
</dbReference>
<evidence type="ECO:0000256" key="15">
    <source>
        <dbReference type="RuleBase" id="RU363063"/>
    </source>
</evidence>
<dbReference type="AlphaFoldDB" id="A0A7M7G9B2"/>
<keyword evidence="18" id="KW-1185">Reference proteome</keyword>
<protein>
    <recommendedName>
        <fullName evidence="15">Hexosyltransferase</fullName>
        <ecNumber evidence="15">2.4.1.-</ecNumber>
    </recommendedName>
</protein>
<evidence type="ECO:0000256" key="16">
    <source>
        <dbReference type="SAM" id="MobiDB-lite"/>
    </source>
</evidence>
<dbReference type="PANTHER" id="PTHR11214">
    <property type="entry name" value="BETA-1,3-N-ACETYLGLUCOSAMINYLTRANSFERASE"/>
    <property type="match status" value="1"/>
</dbReference>
<dbReference type="GeneID" id="753784"/>
<evidence type="ECO:0000256" key="11">
    <source>
        <dbReference type="ARBA" id="ARBA00023034"/>
    </source>
</evidence>
<accession>A0A7M7G9B2</accession>
<reference evidence="17" key="2">
    <citation type="submission" date="2021-01" db="UniProtKB">
        <authorList>
            <consortium name="EnsemblMetazoa"/>
        </authorList>
    </citation>
    <scope>IDENTIFICATION</scope>
</reference>
<dbReference type="OrthoDB" id="1158011at2759"/>
<evidence type="ECO:0000256" key="12">
    <source>
        <dbReference type="ARBA" id="ARBA00023136"/>
    </source>
</evidence>
<dbReference type="GO" id="GO:0047220">
    <property type="term" value="F:galactosylxylosylprotein 3-beta-galactosyltransferase activity"/>
    <property type="evidence" value="ECO:0000318"/>
    <property type="project" value="GO_Central"/>
</dbReference>
<dbReference type="EnsemblMetazoa" id="XM_001177494">
    <property type="protein sequence ID" value="XP_001177494"/>
    <property type="gene ID" value="LOC753784"/>
</dbReference>
<evidence type="ECO:0000256" key="4">
    <source>
        <dbReference type="ARBA" id="ARBA00005093"/>
    </source>
</evidence>